<dbReference type="Proteomes" id="UP001252186">
    <property type="component" value="Unassembled WGS sequence"/>
</dbReference>
<organism evidence="3 4">
    <name type="scientific">Urechidicola vernalis</name>
    <dbReference type="NCBI Taxonomy" id="3075600"/>
    <lineage>
        <taxon>Bacteria</taxon>
        <taxon>Pseudomonadati</taxon>
        <taxon>Bacteroidota</taxon>
        <taxon>Flavobacteriia</taxon>
        <taxon>Flavobacteriales</taxon>
        <taxon>Flavobacteriaceae</taxon>
        <taxon>Urechidicola</taxon>
    </lineage>
</organism>
<feature type="transmembrane region" description="Helical" evidence="2">
    <location>
        <begin position="6"/>
        <end position="24"/>
    </location>
</feature>
<evidence type="ECO:0000313" key="4">
    <source>
        <dbReference type="Proteomes" id="UP001252186"/>
    </source>
</evidence>
<evidence type="ECO:0000256" key="2">
    <source>
        <dbReference type="SAM" id="Phobius"/>
    </source>
</evidence>
<dbReference type="EMBL" id="JAVRHV010000009">
    <property type="protein sequence ID" value="MDT0554314.1"/>
    <property type="molecule type" value="Genomic_DNA"/>
</dbReference>
<evidence type="ECO:0000256" key="1">
    <source>
        <dbReference type="SAM" id="MobiDB-lite"/>
    </source>
</evidence>
<proteinExistence type="predicted"/>
<keyword evidence="2" id="KW-0812">Transmembrane</keyword>
<reference evidence="3 4" key="1">
    <citation type="submission" date="2023-09" db="EMBL/GenBank/DDBJ databases">
        <authorList>
            <person name="Rey-Velasco X."/>
        </authorList>
    </citation>
    <scope>NUCLEOTIDE SEQUENCE [LARGE SCALE GENOMIC DNA]</scope>
    <source>
        <strain evidence="3 4">P050</strain>
    </source>
</reference>
<keyword evidence="2" id="KW-1133">Transmembrane helix</keyword>
<comment type="caution">
    <text evidence="3">The sequence shown here is derived from an EMBL/GenBank/DDBJ whole genome shotgun (WGS) entry which is preliminary data.</text>
</comment>
<dbReference type="InterPro" id="IPR032272">
    <property type="entry name" value="DUF4834"/>
</dbReference>
<feature type="compositionally biased region" description="Polar residues" evidence="1">
    <location>
        <begin position="69"/>
        <end position="80"/>
    </location>
</feature>
<keyword evidence="2" id="KW-0472">Membrane</keyword>
<evidence type="ECO:0000313" key="3">
    <source>
        <dbReference type="EMBL" id="MDT0554314.1"/>
    </source>
</evidence>
<feature type="compositionally biased region" description="Low complexity" evidence="1">
    <location>
        <begin position="49"/>
        <end position="60"/>
    </location>
</feature>
<sequence>MMQEAEITSFLRTIFIIVIVYYGLKMIGKYMAPIILNRAAKKFEERVKNQQQQKQQPKQNVGETVIDKNPNQSKSSNNTVGEYVDYEEVD</sequence>
<dbReference type="Pfam" id="PF16118">
    <property type="entry name" value="DUF4834"/>
    <property type="match status" value="1"/>
</dbReference>
<protein>
    <submittedName>
        <fullName evidence="3">DUF4834 family protein</fullName>
    </submittedName>
</protein>
<gene>
    <name evidence="3" type="ORF">RM519_13715</name>
</gene>
<feature type="region of interest" description="Disordered" evidence="1">
    <location>
        <begin position="46"/>
        <end position="90"/>
    </location>
</feature>
<keyword evidence="4" id="KW-1185">Reference proteome</keyword>
<name>A0ABU2Y7Z5_9FLAO</name>
<dbReference type="RefSeq" id="WP_311594401.1">
    <property type="nucleotide sequence ID" value="NZ_JAVRHV010000009.1"/>
</dbReference>
<accession>A0ABU2Y7Z5</accession>